<sequence length="269" mass="27782">MLDTYSGATRVLFIVGDPIAQVKSPAGVTRPLREAGADAIVVPAHVAPADLPDFFAMCRRMPNVDGIIVTVPHKFAALALCDDATPASHSIGAANAVRRSAGGGWFGDMCDGEGYVAGLRKAGCEPRGRRALLVGAGGAGSAIAHALVDAGVSSLALHEADVERREALAAKLRAYGPVVPEVGSADPSGFDLVINATPMGMREGDLLPVQVERLVPGTFVGCVVTQPVVPPLIAAARELGCATMTGAGMFEAVRERLVDFYLALYRPAA</sequence>
<keyword evidence="3" id="KW-0057">Aromatic amino acid biosynthesis</keyword>
<dbReference type="Gene3D" id="3.40.50.10860">
    <property type="entry name" value="Leucine Dehydrogenase, chain A, domain 1"/>
    <property type="match status" value="1"/>
</dbReference>
<dbReference type="PANTHER" id="PTHR21089:SF1">
    <property type="entry name" value="BIFUNCTIONAL 3-DEHYDROQUINATE DEHYDRATASE_SHIKIMATE DEHYDROGENASE, CHLOROPLASTIC"/>
    <property type="match status" value="1"/>
</dbReference>
<proteinExistence type="predicted"/>
<evidence type="ECO:0000259" key="4">
    <source>
        <dbReference type="Pfam" id="PF08501"/>
    </source>
</evidence>
<dbReference type="InterPro" id="IPR022893">
    <property type="entry name" value="Shikimate_DH_fam"/>
</dbReference>
<name>A0ABM7YH72_9BURK</name>
<evidence type="ECO:0000313" key="6">
    <source>
        <dbReference type="Proteomes" id="UP001057498"/>
    </source>
</evidence>
<keyword evidence="3" id="KW-0028">Amino-acid biosynthesis</keyword>
<dbReference type="InterPro" id="IPR046346">
    <property type="entry name" value="Aminoacid_DH-like_N_sf"/>
</dbReference>
<gene>
    <name evidence="5" type="ORF">CATMQ487_06800</name>
</gene>
<dbReference type="InterPro" id="IPR036291">
    <property type="entry name" value="NAD(P)-bd_dom_sf"/>
</dbReference>
<keyword evidence="6" id="KW-1185">Reference proteome</keyword>
<dbReference type="PANTHER" id="PTHR21089">
    <property type="entry name" value="SHIKIMATE DEHYDROGENASE"/>
    <property type="match status" value="1"/>
</dbReference>
<dbReference type="SUPFAM" id="SSF51735">
    <property type="entry name" value="NAD(P)-binding Rossmann-fold domains"/>
    <property type="match status" value="1"/>
</dbReference>
<dbReference type="RefSeq" id="WP_251971971.1">
    <property type="nucleotide sequence ID" value="NZ_AP025730.1"/>
</dbReference>
<comment type="pathway">
    <text evidence="1">Metabolic intermediate biosynthesis; chorismate biosynthesis; chorismate from D-erythrose 4-phosphate and phosphoenolpyruvate: step 4/7.</text>
</comment>
<dbReference type="SUPFAM" id="SSF53223">
    <property type="entry name" value="Aminoacid dehydrogenase-like, N-terminal domain"/>
    <property type="match status" value="1"/>
</dbReference>
<accession>A0ABM7YH72</accession>
<evidence type="ECO:0000313" key="5">
    <source>
        <dbReference type="EMBL" id="BDI03710.1"/>
    </source>
</evidence>
<dbReference type="Proteomes" id="UP001057498">
    <property type="component" value="Chromosome"/>
</dbReference>
<dbReference type="EMBL" id="AP025730">
    <property type="protein sequence ID" value="BDI03710.1"/>
    <property type="molecule type" value="Genomic_DNA"/>
</dbReference>
<organism evidence="5 6">
    <name type="scientific">Sphaerotilus microaerophilus</name>
    <dbReference type="NCBI Taxonomy" id="2914710"/>
    <lineage>
        <taxon>Bacteria</taxon>
        <taxon>Pseudomonadati</taxon>
        <taxon>Pseudomonadota</taxon>
        <taxon>Betaproteobacteria</taxon>
        <taxon>Burkholderiales</taxon>
        <taxon>Sphaerotilaceae</taxon>
        <taxon>Sphaerotilus</taxon>
    </lineage>
</organism>
<dbReference type="Pfam" id="PF08501">
    <property type="entry name" value="Shikimate_dh_N"/>
    <property type="match status" value="1"/>
</dbReference>
<dbReference type="InterPro" id="IPR013708">
    <property type="entry name" value="Shikimate_DH-bd_N"/>
</dbReference>
<reference evidence="5" key="1">
    <citation type="submission" date="2022-04" db="EMBL/GenBank/DDBJ databases">
        <title>Whole genome sequence of Sphaerotilus sp. FB-5.</title>
        <authorList>
            <person name="Takeda M."/>
            <person name="Narihara S."/>
            <person name="Akimoto M."/>
            <person name="Akimoto R."/>
            <person name="Nishiyashiki S."/>
            <person name="Murakami T."/>
        </authorList>
    </citation>
    <scope>NUCLEOTIDE SEQUENCE</scope>
    <source>
        <strain evidence="5">FB-5</strain>
    </source>
</reference>
<feature type="domain" description="Shikimate dehydrogenase substrate binding N-terminal" evidence="4">
    <location>
        <begin position="14"/>
        <end position="97"/>
    </location>
</feature>
<protein>
    <submittedName>
        <fullName evidence="5">Shikimate dehydrogenase</fullName>
    </submittedName>
</protein>
<evidence type="ECO:0000256" key="2">
    <source>
        <dbReference type="ARBA" id="ARBA00023002"/>
    </source>
</evidence>
<evidence type="ECO:0000256" key="3">
    <source>
        <dbReference type="ARBA" id="ARBA00023141"/>
    </source>
</evidence>
<dbReference type="Gene3D" id="3.40.50.720">
    <property type="entry name" value="NAD(P)-binding Rossmann-like Domain"/>
    <property type="match status" value="1"/>
</dbReference>
<evidence type="ECO:0000256" key="1">
    <source>
        <dbReference type="ARBA" id="ARBA00004871"/>
    </source>
</evidence>
<keyword evidence="2" id="KW-0560">Oxidoreductase</keyword>